<reference evidence="2 3" key="2">
    <citation type="journal article" date="2016" name="Science">
        <title>Structure of a bd oxidase indicates similar mechanisms for membrane-integrated oxygen reductases.</title>
        <authorList>
            <person name="Safarian S."/>
            <person name="Rajendran C."/>
            <person name="Muller H."/>
            <person name="Preu J."/>
            <person name="Langer J.D."/>
            <person name="Ovchinnikov S."/>
            <person name="Hirose T."/>
            <person name="Kusumoto T."/>
            <person name="Sakamoto J."/>
            <person name="Michel H."/>
        </authorList>
    </citation>
    <scope>X-RAY CRYSTALLOGRAPHY (3.05 ANGSTROMS) OF 1-33</scope>
</reference>
<accession>A0ACD6B9X7</accession>
<protein>
    <submittedName>
        <fullName evidence="1">Membrane protein</fullName>
    </submittedName>
</protein>
<organism evidence="1">
    <name type="scientific">Geobacillus sp. PA-3</name>
    <dbReference type="NCBI Taxonomy" id="1699078"/>
    <lineage>
        <taxon>Bacteria</taxon>
        <taxon>Bacillati</taxon>
        <taxon>Bacillota</taxon>
        <taxon>Bacilli</taxon>
        <taxon>Bacillales</taxon>
        <taxon>Anoxybacillaceae</taxon>
        <taxon>Geobacillus</taxon>
    </lineage>
</organism>
<accession>A0A0Q0UXS2</accession>
<name>A0ACD6B9X7_9BACL</name>
<evidence type="ECO:0000313" key="1">
    <source>
        <dbReference type="EMBL" id="KQB94227.1"/>
    </source>
</evidence>
<comment type="caution">
    <text evidence="1">The sequence shown here is derived from an EMBL/GenBank/DDBJ whole genome shotgun (WGS) entry which is preliminary data.</text>
</comment>
<keyword evidence="2 3" id="KW-0002">3D-structure</keyword>
<dbReference type="PDB" id="5IR6">
    <property type="method" value="X-ray"/>
    <property type="resolution" value="3.80 A"/>
    <property type="chains" value="C=1-33"/>
</dbReference>
<dbReference type="EMBL" id="LIDX01000042">
    <property type="protein sequence ID" value="KQB94227.1"/>
    <property type="molecule type" value="Genomic_DNA"/>
</dbReference>
<evidence type="ECO:0007829" key="2">
    <source>
        <dbReference type="PDB" id="5DOQ"/>
    </source>
</evidence>
<evidence type="ECO:0007829" key="3">
    <source>
        <dbReference type="PDB" id="5IR6"/>
    </source>
</evidence>
<reference evidence="1" key="1">
    <citation type="submission" date="2015-08" db="EMBL/GenBank/DDBJ databases">
        <title>Genome sequence of pectic polysaccharide-degrading moderate thermophilic bacterium Geobacillus sp. PA-3.</title>
        <authorList>
            <person name="Petkauskaite R."/>
            <person name="Blom J."/>
            <person name="Goesmann A."/>
            <person name="Kuisiene N."/>
        </authorList>
    </citation>
    <scope>NUCLEOTIDE SEQUENCE</scope>
    <source>
        <strain evidence="1">PA-3</strain>
    </source>
</reference>
<dbReference type="PDB" id="5DOQ">
    <property type="method" value="X-ray"/>
    <property type="resolution" value="3.05 A"/>
    <property type="chains" value="C=1-33"/>
</dbReference>
<gene>
    <name evidence="1" type="ORF">GEPA3_0587</name>
</gene>
<proteinExistence type="evidence at protein level"/>
<sequence length="33" mass="3679">MQTFLIMYAPMVVVALSVVAAFWVGLKDVHVNE</sequence>